<keyword evidence="5" id="KW-1185">Reference proteome</keyword>
<dbReference type="AlphaFoldDB" id="A0A2T0FIA5"/>
<dbReference type="OrthoDB" id="3821113at2759"/>
<dbReference type="GO" id="GO:0005829">
    <property type="term" value="C:cytosol"/>
    <property type="evidence" value="ECO:0007669"/>
    <property type="project" value="GOC"/>
</dbReference>
<dbReference type="PANTHER" id="PTHR12233">
    <property type="entry name" value="VACUOLAR PROTEIN SORTING 26 RELATED"/>
    <property type="match status" value="1"/>
</dbReference>
<dbReference type="Proteomes" id="UP000238350">
    <property type="component" value="Unassembled WGS sequence"/>
</dbReference>
<dbReference type="Pfam" id="PF03643">
    <property type="entry name" value="Vps26"/>
    <property type="match status" value="1"/>
</dbReference>
<name>A0A2T0FIA5_9ASCO</name>
<comment type="similarity">
    <text evidence="1">Belongs to the VPS26 family.</text>
</comment>
<keyword evidence="3" id="KW-0653">Protein transport</keyword>
<dbReference type="InterPro" id="IPR028934">
    <property type="entry name" value="Vps26-related"/>
</dbReference>
<evidence type="ECO:0000313" key="4">
    <source>
        <dbReference type="EMBL" id="PRT54734.1"/>
    </source>
</evidence>
<dbReference type="STRING" id="45607.A0A2T0FIA5"/>
<reference evidence="4 5" key="1">
    <citation type="submission" date="2017-04" db="EMBL/GenBank/DDBJ databases">
        <title>Genome sequencing of [Candida] sorbophila.</title>
        <authorList>
            <person name="Ahn J.O."/>
        </authorList>
    </citation>
    <scope>NUCLEOTIDE SEQUENCE [LARGE SCALE GENOMIC DNA]</scope>
    <source>
        <strain evidence="4 5">DS02</strain>
    </source>
</reference>
<comment type="caution">
    <text evidence="4">The sequence shown here is derived from an EMBL/GenBank/DDBJ whole genome shotgun (WGS) entry which is preliminary data.</text>
</comment>
<dbReference type="InterPro" id="IPR014752">
    <property type="entry name" value="Arrestin-like_C"/>
</dbReference>
<dbReference type="Gene3D" id="2.60.40.640">
    <property type="match status" value="2"/>
</dbReference>
<evidence type="ECO:0000256" key="2">
    <source>
        <dbReference type="ARBA" id="ARBA00022448"/>
    </source>
</evidence>
<sequence length="297" mass="34598">MSFFSQAPVEIEIKFDGEEARQIIDTKDKDKNTHHLAPLYGADETVKGSVIIRPRDGRKVEHTGIKVQFIGAIEFKEDKSQPNEFISWARELAAPGEVRHAETYTFEFKNVEKQFESYNGLSVKLRYFVRVTMFRRMNDIVREKDLWVYQYKPEPEGTAMVRMDVGIEDCMHIECEYSKSNFHLKDVIIGRIYFTLVRLKLKHMELSLIRKESVGVPPNNTSQTETVVRFEIMDGAPVKGETIPIRLFLSGFDLVPTMRDVNKKFSVRTYLSFVLVDDAGRRYFKQREIGIYRSSEE</sequence>
<keyword evidence="2" id="KW-0813">Transport</keyword>
<accession>A0A2T0FIA5</accession>
<dbReference type="GO" id="GO:0042147">
    <property type="term" value="P:retrograde transport, endosome to Golgi"/>
    <property type="evidence" value="ECO:0007669"/>
    <property type="project" value="UniProtKB-ARBA"/>
</dbReference>
<evidence type="ECO:0000256" key="1">
    <source>
        <dbReference type="ARBA" id="ARBA00009100"/>
    </source>
</evidence>
<dbReference type="EMBL" id="NDIQ01000021">
    <property type="protein sequence ID" value="PRT54734.1"/>
    <property type="molecule type" value="Genomic_DNA"/>
</dbReference>
<evidence type="ECO:0000256" key="3">
    <source>
        <dbReference type="ARBA" id="ARBA00022927"/>
    </source>
</evidence>
<dbReference type="GO" id="GO:0030904">
    <property type="term" value="C:retromer complex"/>
    <property type="evidence" value="ECO:0007669"/>
    <property type="project" value="UniProtKB-ARBA"/>
</dbReference>
<dbReference type="GO" id="GO:0006886">
    <property type="term" value="P:intracellular protein transport"/>
    <property type="evidence" value="ECO:0007669"/>
    <property type="project" value="InterPro"/>
</dbReference>
<dbReference type="FunFam" id="2.60.40.640:FF:000015">
    <property type="entry name" value="Vacuolar protein sorting-associated protein 26"/>
    <property type="match status" value="1"/>
</dbReference>
<evidence type="ECO:0000313" key="5">
    <source>
        <dbReference type="Proteomes" id="UP000238350"/>
    </source>
</evidence>
<dbReference type="GeneID" id="36516102"/>
<protein>
    <submittedName>
        <fullName evidence="4">Vacuolar protein sorting-associated protein 26</fullName>
    </submittedName>
</protein>
<proteinExistence type="inferred from homology"/>
<dbReference type="RefSeq" id="XP_024664679.1">
    <property type="nucleotide sequence ID" value="XM_024808911.1"/>
</dbReference>
<organism evidence="4 5">
    <name type="scientific">Wickerhamiella sorbophila</name>
    <dbReference type="NCBI Taxonomy" id="45607"/>
    <lineage>
        <taxon>Eukaryota</taxon>
        <taxon>Fungi</taxon>
        <taxon>Dikarya</taxon>
        <taxon>Ascomycota</taxon>
        <taxon>Saccharomycotina</taxon>
        <taxon>Dipodascomycetes</taxon>
        <taxon>Dipodascales</taxon>
        <taxon>Trichomonascaceae</taxon>
        <taxon>Wickerhamiella</taxon>
    </lineage>
</organism>
<gene>
    <name evidence="4" type="ORF">B9G98_02354</name>
</gene>